<sequence>MESRLTRLEMDAVAQLIQLSSGDSAPDFHVLWLELEIKENREAESVGVVINPEKFLEEALPRRRKRLLPIADIYRNTKPLITNRTLKTSKF</sequence>
<comment type="caution">
    <text evidence="1">The sequence shown here is derived from an EMBL/GenBank/DDBJ whole genome shotgun (WGS) entry which is preliminary data.</text>
</comment>
<reference evidence="1" key="1">
    <citation type="submission" date="2018-01" db="EMBL/GenBank/DDBJ databases">
        <authorList>
            <person name="Mao J.F."/>
        </authorList>
    </citation>
    <scope>NUCLEOTIDE SEQUENCE</scope>
    <source>
        <strain evidence="1">Huo1</strain>
        <tissue evidence="1">Leaf</tissue>
    </source>
</reference>
<organism evidence="1">
    <name type="scientific">Salvia splendens</name>
    <name type="common">Scarlet sage</name>
    <dbReference type="NCBI Taxonomy" id="180675"/>
    <lineage>
        <taxon>Eukaryota</taxon>
        <taxon>Viridiplantae</taxon>
        <taxon>Streptophyta</taxon>
        <taxon>Embryophyta</taxon>
        <taxon>Tracheophyta</taxon>
        <taxon>Spermatophyta</taxon>
        <taxon>Magnoliopsida</taxon>
        <taxon>eudicotyledons</taxon>
        <taxon>Gunneridae</taxon>
        <taxon>Pentapetalae</taxon>
        <taxon>asterids</taxon>
        <taxon>lamiids</taxon>
        <taxon>Lamiales</taxon>
        <taxon>Lamiaceae</taxon>
        <taxon>Nepetoideae</taxon>
        <taxon>Mentheae</taxon>
        <taxon>Salviinae</taxon>
        <taxon>Salvia</taxon>
        <taxon>Salvia subgen. Calosphace</taxon>
        <taxon>core Calosphace</taxon>
    </lineage>
</organism>
<accession>A0A8X8YK97</accession>
<protein>
    <submittedName>
        <fullName evidence="1">Uncharacterized protein</fullName>
    </submittedName>
</protein>
<gene>
    <name evidence="1" type="ORF">SASPL_104634</name>
</gene>
<evidence type="ECO:0000313" key="1">
    <source>
        <dbReference type="EMBL" id="KAG6433029.1"/>
    </source>
</evidence>
<dbReference type="Proteomes" id="UP000298416">
    <property type="component" value="Unassembled WGS sequence"/>
</dbReference>
<name>A0A8X8YK97_SALSN</name>
<dbReference type="AlphaFoldDB" id="A0A8X8YK97"/>
<proteinExistence type="predicted"/>
<reference evidence="1" key="2">
    <citation type="submission" date="2020-08" db="EMBL/GenBank/DDBJ databases">
        <title>Plant Genome Project.</title>
        <authorList>
            <person name="Zhang R.-G."/>
        </authorList>
    </citation>
    <scope>NUCLEOTIDE SEQUENCE</scope>
    <source>
        <strain evidence="1">Huo1</strain>
        <tissue evidence="1">Leaf</tissue>
    </source>
</reference>
<keyword evidence="2" id="KW-1185">Reference proteome</keyword>
<dbReference type="EMBL" id="PNBA02000002">
    <property type="protein sequence ID" value="KAG6433029.1"/>
    <property type="molecule type" value="Genomic_DNA"/>
</dbReference>
<evidence type="ECO:0000313" key="2">
    <source>
        <dbReference type="Proteomes" id="UP000298416"/>
    </source>
</evidence>